<gene>
    <name evidence="1" type="ORF">ENV79_01785</name>
</gene>
<comment type="caution">
    <text evidence="1">The sequence shown here is derived from an EMBL/GenBank/DDBJ whole genome shotgun (WGS) entry which is preliminary data.</text>
</comment>
<name>A0A7V5XZB5_UNCW3</name>
<evidence type="ECO:0000313" key="1">
    <source>
        <dbReference type="EMBL" id="HHR48360.1"/>
    </source>
</evidence>
<sequence length="254" mass="27781">MKEKIMVIFVIFITFLMGDVVITNKEVIYGTVTEVDSLYTRLRLPGGGIKVVKTRDVYEIRLSDSSRIEALANKLPGVRVLPDTGKIFFHPEMSAKQISFYDPVAKGIYMFGGHGSYLATKGGSDLIFMPYFSYFVVRSIAVGGELTTSRNKTGEFTNSFFALGPKVWFVLGASEGYNFFLGEIGLAWASFGKDVTGTRTSFGVGYLPVIGGYIGIPIKVSFLIDDAGGVSTNSWQISIGLCGLVNPIKLLEER</sequence>
<reference evidence="1" key="1">
    <citation type="journal article" date="2020" name="mSystems">
        <title>Genome- and Community-Level Interaction Insights into Carbon Utilization and Element Cycling Functions of Hydrothermarchaeota in Hydrothermal Sediment.</title>
        <authorList>
            <person name="Zhou Z."/>
            <person name="Liu Y."/>
            <person name="Xu W."/>
            <person name="Pan J."/>
            <person name="Luo Z.H."/>
            <person name="Li M."/>
        </authorList>
    </citation>
    <scope>NUCLEOTIDE SEQUENCE [LARGE SCALE GENOMIC DNA]</scope>
    <source>
        <strain evidence="1">SpSt-791</strain>
    </source>
</reference>
<dbReference type="AlphaFoldDB" id="A0A7V5XZB5"/>
<accession>A0A7V5XZB5</accession>
<dbReference type="EMBL" id="DTHS01000014">
    <property type="protein sequence ID" value="HHR48360.1"/>
    <property type="molecule type" value="Genomic_DNA"/>
</dbReference>
<organism evidence="1">
    <name type="scientific">candidate division WOR-3 bacterium</name>
    <dbReference type="NCBI Taxonomy" id="2052148"/>
    <lineage>
        <taxon>Bacteria</taxon>
        <taxon>Bacteria division WOR-3</taxon>
    </lineage>
</organism>
<protein>
    <submittedName>
        <fullName evidence="1">Uncharacterized protein</fullName>
    </submittedName>
</protein>
<proteinExistence type="predicted"/>